<evidence type="ECO:0000313" key="3">
    <source>
        <dbReference type="EMBL" id="PKR76741.1"/>
    </source>
</evidence>
<dbReference type="OrthoDB" id="2356768at2"/>
<gene>
    <name evidence="3" type="ORF">CEY16_13050</name>
</gene>
<comment type="caution">
    <text evidence="3">The sequence shown here is derived from an EMBL/GenBank/DDBJ whole genome shotgun (WGS) entry which is preliminary data.</text>
</comment>
<keyword evidence="4" id="KW-1185">Reference proteome</keyword>
<feature type="domain" description="Tubby C-terminal" evidence="2">
    <location>
        <begin position="80"/>
        <end position="201"/>
    </location>
</feature>
<sequence>MGHLMLLLFAVLVGLTLRLIVNGQFEMDQFLLILLCSLGAVGILLFEKNQIKRDRNFVPNHSGNQMVTRMSNRLVSSSKQIYDYNKFIGTYRRFYNSSWKRFVAGIMRRPGHWYLNLSFLFSDGEEYIFVGINENKLHGNQKWKVYRGDEEVGLVRTDLSIKNASKLKESLFLEYDHKTYWYRSFGIGSKTEVSVDENTVASGERARGFVYQFTPSHGTEHDAKMLCMVYILFNYQFGQ</sequence>
<dbReference type="AlphaFoldDB" id="A0A2I0QQY8"/>
<evidence type="ECO:0000313" key="4">
    <source>
        <dbReference type="Proteomes" id="UP000243524"/>
    </source>
</evidence>
<evidence type="ECO:0000256" key="1">
    <source>
        <dbReference type="SAM" id="Phobius"/>
    </source>
</evidence>
<name>A0A2I0QQY8_9BACI</name>
<dbReference type="Pfam" id="PF23728">
    <property type="entry name" value="Tubby_C_like"/>
    <property type="match status" value="1"/>
</dbReference>
<feature type="transmembrane region" description="Helical" evidence="1">
    <location>
        <begin position="29"/>
        <end position="46"/>
    </location>
</feature>
<dbReference type="Proteomes" id="UP000243524">
    <property type="component" value="Unassembled WGS sequence"/>
</dbReference>
<organism evidence="3 4">
    <name type="scientific">Halalkalibacillus sediminis</name>
    <dbReference type="NCBI Taxonomy" id="2018042"/>
    <lineage>
        <taxon>Bacteria</taxon>
        <taxon>Bacillati</taxon>
        <taxon>Bacillota</taxon>
        <taxon>Bacilli</taxon>
        <taxon>Bacillales</taxon>
        <taxon>Bacillaceae</taxon>
        <taxon>Halalkalibacillus</taxon>
    </lineage>
</organism>
<evidence type="ECO:0000259" key="2">
    <source>
        <dbReference type="Pfam" id="PF23728"/>
    </source>
</evidence>
<proteinExistence type="predicted"/>
<keyword evidence="1" id="KW-1133">Transmembrane helix</keyword>
<dbReference type="RefSeq" id="WP_101332491.1">
    <property type="nucleotide sequence ID" value="NZ_PJNH01000004.1"/>
</dbReference>
<reference evidence="3 4" key="1">
    <citation type="submission" date="2017-06" db="EMBL/GenBank/DDBJ databases">
        <title>the draft geome sequence of Illustriluteabacillus marina B3227.</title>
        <authorList>
            <person name="He R.-H."/>
            <person name="Du Z.-J."/>
        </authorList>
    </citation>
    <scope>NUCLEOTIDE SEQUENCE [LARGE SCALE GENOMIC DNA]</scope>
    <source>
        <strain evidence="3 4">B3227</strain>
    </source>
</reference>
<accession>A0A2I0QQY8</accession>
<keyword evidence="1" id="KW-0812">Transmembrane</keyword>
<keyword evidence="1" id="KW-0472">Membrane</keyword>
<protein>
    <recommendedName>
        <fullName evidence="2">Tubby C-terminal domain-containing protein</fullName>
    </recommendedName>
</protein>
<dbReference type="EMBL" id="PJNH01000004">
    <property type="protein sequence ID" value="PKR76741.1"/>
    <property type="molecule type" value="Genomic_DNA"/>
</dbReference>
<dbReference type="InterPro" id="IPR056944">
    <property type="entry name" value="Tubby_C-like"/>
</dbReference>